<comment type="caution">
    <text evidence="7">The sequence shown here is derived from an EMBL/GenBank/DDBJ whole genome shotgun (WGS) entry which is preliminary data.</text>
</comment>
<evidence type="ECO:0000256" key="1">
    <source>
        <dbReference type="ARBA" id="ARBA00008874"/>
    </source>
</evidence>
<name>A0A8H7PL25_9FUNG</name>
<dbReference type="InterPro" id="IPR011009">
    <property type="entry name" value="Kinase-like_dom_sf"/>
</dbReference>
<dbReference type="PANTHER" id="PTHR48014">
    <property type="entry name" value="SERINE/THREONINE-PROTEIN KINASE FRAY2"/>
    <property type="match status" value="1"/>
</dbReference>
<dbReference type="Pfam" id="PF00069">
    <property type="entry name" value="Pkinase"/>
    <property type="match status" value="1"/>
</dbReference>
<dbReference type="EMBL" id="JAEPRA010000014">
    <property type="protein sequence ID" value="KAG2176012.1"/>
    <property type="molecule type" value="Genomic_DNA"/>
</dbReference>
<comment type="similarity">
    <text evidence="1">Belongs to the protein kinase superfamily. STE Ser/Thr protein kinase family. STE20 subfamily.</text>
</comment>
<dbReference type="InterPro" id="IPR008271">
    <property type="entry name" value="Ser/Thr_kinase_AS"/>
</dbReference>
<evidence type="ECO:0000259" key="6">
    <source>
        <dbReference type="PROSITE" id="PS50011"/>
    </source>
</evidence>
<gene>
    <name evidence="7" type="ORF">INT44_000491</name>
</gene>
<proteinExistence type="inferred from homology"/>
<evidence type="ECO:0000313" key="8">
    <source>
        <dbReference type="Proteomes" id="UP000612746"/>
    </source>
</evidence>
<dbReference type="GO" id="GO:0004672">
    <property type="term" value="F:protein kinase activity"/>
    <property type="evidence" value="ECO:0007669"/>
    <property type="project" value="InterPro"/>
</dbReference>
<evidence type="ECO:0000256" key="5">
    <source>
        <dbReference type="SAM" id="MobiDB-lite"/>
    </source>
</evidence>
<dbReference type="GO" id="GO:0043539">
    <property type="term" value="F:protein serine/threonine kinase activator activity"/>
    <property type="evidence" value="ECO:0007669"/>
    <property type="project" value="InterPro"/>
</dbReference>
<evidence type="ECO:0000256" key="2">
    <source>
        <dbReference type="ARBA" id="ARBA00022741"/>
    </source>
</evidence>
<keyword evidence="8" id="KW-1185">Reference proteome</keyword>
<dbReference type="GO" id="GO:1902554">
    <property type="term" value="C:serine/threonine protein kinase complex"/>
    <property type="evidence" value="ECO:0007669"/>
    <property type="project" value="TreeGrafter"/>
</dbReference>
<protein>
    <recommendedName>
        <fullName evidence="6">Protein kinase domain-containing protein</fullName>
    </recommendedName>
</protein>
<evidence type="ECO:0000313" key="7">
    <source>
        <dbReference type="EMBL" id="KAG2176012.1"/>
    </source>
</evidence>
<organism evidence="7 8">
    <name type="scientific">Umbelopsis vinacea</name>
    <dbReference type="NCBI Taxonomy" id="44442"/>
    <lineage>
        <taxon>Eukaryota</taxon>
        <taxon>Fungi</taxon>
        <taxon>Fungi incertae sedis</taxon>
        <taxon>Mucoromycota</taxon>
        <taxon>Mucoromycotina</taxon>
        <taxon>Umbelopsidomycetes</taxon>
        <taxon>Umbelopsidales</taxon>
        <taxon>Umbelopsidaceae</taxon>
        <taxon>Umbelopsis</taxon>
    </lineage>
</organism>
<dbReference type="Gene3D" id="1.10.510.10">
    <property type="entry name" value="Transferase(Phosphotransferase) domain 1"/>
    <property type="match status" value="1"/>
</dbReference>
<dbReference type="InterPro" id="IPR017441">
    <property type="entry name" value="Protein_kinase_ATP_BS"/>
</dbReference>
<dbReference type="InterPro" id="IPR000719">
    <property type="entry name" value="Prot_kinase_dom"/>
</dbReference>
<accession>A0A8H7PL25</accession>
<dbReference type="SMART" id="SM00220">
    <property type="entry name" value="S_TKc"/>
    <property type="match status" value="1"/>
</dbReference>
<feature type="region of interest" description="Disordered" evidence="5">
    <location>
        <begin position="93"/>
        <end position="113"/>
    </location>
</feature>
<sequence length="540" mass="60374">MSQRHGRSGSISLARSSKGLFTDMRKAAITTKVTELVLHSKTTEDDTIMTTLPTSPTTPSEPTLQRSISGRMFKSSLKRHASVNDSAAFLDQGDHSTFGVKPTRPSGPRRRHASVSDIFNQFTASFGGAKHSDEPQFPARRYSAQMTDYEIDDLIGYGATASVHLAHYVPRNEKVAIKMVDMDLFAPRQIDELRKELQVMNLCRHLNLLPVLQSFICESKLCIVTPVMSAGSCHDILTVNSNGLDERIIRCILKQVLDGLCYLHQNNLIHRDVKAANLLVDRLTGNVKLADFGVSAVLNMAEAQPQSILLNGRQSSGRRRAARNSFVGTPCWMSPEILGSQGYDCKVDLWSLGITALELAYGRPPNAHSDPTNIFRSIVTSPAPTLDEECCYFDYSDEFKDFIDCCLVKDPQQRISAEQALAHPFFRKTASPSIIVDHLYNTDYQSRRRTYRPQQVTLSSYDDNIYDTWDFPPAIDTSFPKLFITEPDSDDPNFVDSPNESPVTPADEVQRPICATNAHVKFRSDHFIVPCQPVFHGRRA</sequence>
<reference evidence="7" key="1">
    <citation type="submission" date="2020-12" db="EMBL/GenBank/DDBJ databases">
        <title>Metabolic potential, ecology and presence of endohyphal bacteria is reflected in genomic diversity of Mucoromycotina.</title>
        <authorList>
            <person name="Muszewska A."/>
            <person name="Okrasinska A."/>
            <person name="Steczkiewicz K."/>
            <person name="Drgas O."/>
            <person name="Orlowska M."/>
            <person name="Perlinska-Lenart U."/>
            <person name="Aleksandrzak-Piekarczyk T."/>
            <person name="Szatraj K."/>
            <person name="Zielenkiewicz U."/>
            <person name="Pilsyk S."/>
            <person name="Malc E."/>
            <person name="Mieczkowski P."/>
            <person name="Kruszewska J.S."/>
            <person name="Biernat P."/>
            <person name="Pawlowska J."/>
        </authorList>
    </citation>
    <scope>NUCLEOTIDE SEQUENCE</scope>
    <source>
        <strain evidence="7">WA0000051536</strain>
    </source>
</reference>
<dbReference type="AlphaFoldDB" id="A0A8H7PL25"/>
<keyword evidence="2 4" id="KW-0547">Nucleotide-binding</keyword>
<feature type="binding site" evidence="4">
    <location>
        <position position="178"/>
    </location>
    <ligand>
        <name>ATP</name>
        <dbReference type="ChEBI" id="CHEBI:30616"/>
    </ligand>
</feature>
<keyword evidence="3 4" id="KW-0067">ATP-binding</keyword>
<dbReference type="Gene3D" id="3.30.200.20">
    <property type="entry name" value="Phosphorylase Kinase, domain 1"/>
    <property type="match status" value="1"/>
</dbReference>
<dbReference type="PROSITE" id="PS00108">
    <property type="entry name" value="PROTEIN_KINASE_ST"/>
    <property type="match status" value="1"/>
</dbReference>
<evidence type="ECO:0000256" key="4">
    <source>
        <dbReference type="PROSITE-ProRule" id="PRU10141"/>
    </source>
</evidence>
<dbReference type="PANTHER" id="PTHR48014:SF21">
    <property type="entry name" value="SERINE_THREONINE-PROTEIN KINASE FRAY2"/>
    <property type="match status" value="1"/>
</dbReference>
<dbReference type="Proteomes" id="UP000612746">
    <property type="component" value="Unassembled WGS sequence"/>
</dbReference>
<dbReference type="PROSITE" id="PS00107">
    <property type="entry name" value="PROTEIN_KINASE_ATP"/>
    <property type="match status" value="1"/>
</dbReference>
<dbReference type="OrthoDB" id="248923at2759"/>
<feature type="domain" description="Protein kinase" evidence="6">
    <location>
        <begin position="149"/>
        <end position="426"/>
    </location>
</feature>
<dbReference type="PROSITE" id="PS50011">
    <property type="entry name" value="PROTEIN_KINASE_DOM"/>
    <property type="match status" value="1"/>
</dbReference>
<dbReference type="GO" id="GO:0005524">
    <property type="term" value="F:ATP binding"/>
    <property type="evidence" value="ECO:0007669"/>
    <property type="project" value="UniProtKB-UniRule"/>
</dbReference>
<dbReference type="InterPro" id="IPR047173">
    <property type="entry name" value="STRAD_A/B-like"/>
</dbReference>
<evidence type="ECO:0000256" key="3">
    <source>
        <dbReference type="ARBA" id="ARBA00022840"/>
    </source>
</evidence>
<dbReference type="SUPFAM" id="SSF56112">
    <property type="entry name" value="Protein kinase-like (PK-like)"/>
    <property type="match status" value="1"/>
</dbReference>
<dbReference type="GO" id="GO:0006611">
    <property type="term" value="P:protein export from nucleus"/>
    <property type="evidence" value="ECO:0007669"/>
    <property type="project" value="TreeGrafter"/>
</dbReference>